<evidence type="ECO:0000259" key="1">
    <source>
        <dbReference type="PROSITE" id="PS51833"/>
    </source>
</evidence>
<reference evidence="2 3" key="2">
    <citation type="submission" date="2019-01" db="EMBL/GenBank/DDBJ databases">
        <title>Motilimonas pumilus sp. nov., isolated from the gut of sea cucumber (Apostichopus japonicus).</title>
        <authorList>
            <person name="Wang F.-Q."/>
            <person name="Ren L.-H."/>
            <person name="Lin Y.-W."/>
            <person name="Sun G.-H."/>
            <person name="Du Z.-J."/>
            <person name="Zhao J.-X."/>
            <person name="Liu X.-J."/>
            <person name="Liu L.-J."/>
        </authorList>
    </citation>
    <scope>NUCLEOTIDE SEQUENCE [LARGE SCALE GENOMIC DNA]</scope>
    <source>
        <strain evidence="2 3">PLHSC7-2</strain>
    </source>
</reference>
<dbReference type="PANTHER" id="PTHR33525:SF6">
    <property type="entry name" value="HDOD DOMAIN-CONTAINING PROTEIN"/>
    <property type="match status" value="1"/>
</dbReference>
<name>A0A418YH65_9GAMM</name>
<proteinExistence type="predicted"/>
<dbReference type="Proteomes" id="UP000283255">
    <property type="component" value="Unassembled WGS sequence"/>
</dbReference>
<dbReference type="PANTHER" id="PTHR33525">
    <property type="match status" value="1"/>
</dbReference>
<organism evidence="2 3">
    <name type="scientific">Motilimonas pumila</name>
    <dbReference type="NCBI Taxonomy" id="2303987"/>
    <lineage>
        <taxon>Bacteria</taxon>
        <taxon>Pseudomonadati</taxon>
        <taxon>Pseudomonadota</taxon>
        <taxon>Gammaproteobacteria</taxon>
        <taxon>Alteromonadales</taxon>
        <taxon>Alteromonadales genera incertae sedis</taxon>
        <taxon>Motilimonas</taxon>
    </lineage>
</organism>
<sequence>MDSQSLFDNLEQLPSIPSVLQGLIKAFEHNEVDMMAVAKMISLDQIFSAKVLNMANSAYFGRGRAVASTEDAVIRLGANTIRNLVMASGVSQAFSQYKQVEQQTFWFHTLYVATIAKALAKQAKSSPSTAFSCAMLHNLGDLLIRVAMPEQSQQMAAKISNESDRAYQQQQILGFSYVDVGAELAKRWNFSKLFQTAIHRQLDPISSRPFNHQAGYIHLAVLLASGWQNNLSNEAINAELDEVLLQWLKLNPVEILTVQAQSKEEADSLMQILQ</sequence>
<dbReference type="PROSITE" id="PS51833">
    <property type="entry name" value="HDOD"/>
    <property type="match status" value="1"/>
</dbReference>
<feature type="domain" description="HDOD" evidence="1">
    <location>
        <begin position="13"/>
        <end position="204"/>
    </location>
</feature>
<comment type="caution">
    <text evidence="2">The sequence shown here is derived from an EMBL/GenBank/DDBJ whole genome shotgun (WGS) entry which is preliminary data.</text>
</comment>
<keyword evidence="3" id="KW-1185">Reference proteome</keyword>
<evidence type="ECO:0000313" key="2">
    <source>
        <dbReference type="EMBL" id="RJG49435.1"/>
    </source>
</evidence>
<dbReference type="EMBL" id="QZCH01000004">
    <property type="protein sequence ID" value="RJG49435.1"/>
    <property type="molecule type" value="Genomic_DNA"/>
</dbReference>
<dbReference type="RefSeq" id="WP_119909770.1">
    <property type="nucleotide sequence ID" value="NZ_QZCH01000004.1"/>
</dbReference>
<dbReference type="AlphaFoldDB" id="A0A418YH65"/>
<dbReference type="OrthoDB" id="9770715at2"/>
<dbReference type="Gene3D" id="1.10.3210.10">
    <property type="entry name" value="Hypothetical protein af1432"/>
    <property type="match status" value="1"/>
</dbReference>
<dbReference type="SUPFAM" id="SSF109604">
    <property type="entry name" value="HD-domain/PDEase-like"/>
    <property type="match status" value="1"/>
</dbReference>
<gene>
    <name evidence="2" type="ORF">D1Z90_05605</name>
</gene>
<protein>
    <submittedName>
        <fullName evidence="2">HDOD domain-containing protein</fullName>
    </submittedName>
</protein>
<reference evidence="2 3" key="1">
    <citation type="submission" date="2018-09" db="EMBL/GenBank/DDBJ databases">
        <authorList>
            <person name="Wang F."/>
        </authorList>
    </citation>
    <scope>NUCLEOTIDE SEQUENCE [LARGE SCALE GENOMIC DNA]</scope>
    <source>
        <strain evidence="2 3">PLHSC7-2</strain>
    </source>
</reference>
<dbReference type="InterPro" id="IPR052340">
    <property type="entry name" value="RNase_Y/CdgJ"/>
</dbReference>
<dbReference type="Pfam" id="PF08668">
    <property type="entry name" value="HDOD"/>
    <property type="match status" value="1"/>
</dbReference>
<evidence type="ECO:0000313" key="3">
    <source>
        <dbReference type="Proteomes" id="UP000283255"/>
    </source>
</evidence>
<accession>A0A418YH65</accession>
<dbReference type="InterPro" id="IPR013976">
    <property type="entry name" value="HDOD"/>
</dbReference>